<keyword evidence="7 12" id="KW-1133">Transmembrane helix</keyword>
<accession>A0ABN9TYC3</accession>
<name>A0ABN9TYC3_9DINO</name>
<dbReference type="Pfam" id="PF02931">
    <property type="entry name" value="Neur_chan_LBD"/>
    <property type="match status" value="1"/>
</dbReference>
<keyword evidence="6" id="KW-0732">Signal</keyword>
<feature type="transmembrane region" description="Helical" evidence="12">
    <location>
        <begin position="306"/>
        <end position="323"/>
    </location>
</feature>
<dbReference type="InterPro" id="IPR006028">
    <property type="entry name" value="GABAA/Glycine_rcpt"/>
</dbReference>
<dbReference type="Gene3D" id="2.70.170.10">
    <property type="entry name" value="Neurotransmitter-gated ion-channel ligand-binding domain"/>
    <property type="match status" value="1"/>
</dbReference>
<feature type="compositionally biased region" description="Low complexity" evidence="11">
    <location>
        <begin position="28"/>
        <end position="42"/>
    </location>
</feature>
<feature type="domain" description="EF-hand" evidence="13">
    <location>
        <begin position="466"/>
        <end position="501"/>
    </location>
</feature>
<dbReference type="PANTHER" id="PTHR18945">
    <property type="entry name" value="NEUROTRANSMITTER GATED ION CHANNEL"/>
    <property type="match status" value="1"/>
</dbReference>
<evidence type="ECO:0000256" key="12">
    <source>
        <dbReference type="SAM" id="Phobius"/>
    </source>
</evidence>
<dbReference type="SUPFAM" id="SSF63712">
    <property type="entry name" value="Nicotinic receptor ligand binding domain-like"/>
    <property type="match status" value="1"/>
</dbReference>
<sequence length="581" mass="64806">MTRGPQAAPKGCHCGSDRRRVQPEPSLPGAAARGGARYPPGTAAAAQRRAAMRAAFLGAAALHARPILVRASCQGASDPNELLAQLTAAPYLRLMRPDSEGPPTRVATQLYVESLDTVDEIGGTVELSGYWRMSWTDPRLNFTSIDAGGCFDSLLLSLEGSTVKPLKSPRVWVPDLYFFTAQKEFFGSYSFRLNADGSTYMSVRYKHTFKCTFKFNWMPFDETSCTIGLMSYTEDAAQVLLGPKDGIAIEFPVGNMVTLPSWSLRGNGHSLEMAQYGTGDDAVYWHMMNLHVVLQRKSTYHLLNDVAYGILFVAMSWTSFFVARTNAPARVALSLLPVLTMVNHIRGIQQSLPRSAEVTWLNSFLVVSLIYNIAAVLEYGLVSYLLGKEEQRAQRLTVLRELSKHLEQHHEEKSVRLTSKTFGKPVHDELEKGDIIPGASDSDDGSPVHHAPCFEEHLDETDLLPSQKRNLEDSMKLFDPQKDGYVSKEEMRSGLRHFNIYYTAEQVTEIFGKYHVTSSKGMPRGRFLMYLKELPSATPTMARGWLDQPPSMIVDMFFRYNYILSYACAIGIMFCVIAVAD</sequence>
<dbReference type="InterPro" id="IPR002048">
    <property type="entry name" value="EF_hand_dom"/>
</dbReference>
<dbReference type="InterPro" id="IPR006201">
    <property type="entry name" value="Neur_channel"/>
</dbReference>
<evidence type="ECO:0000256" key="11">
    <source>
        <dbReference type="SAM" id="MobiDB-lite"/>
    </source>
</evidence>
<dbReference type="InterPro" id="IPR036719">
    <property type="entry name" value="Neuro-gated_channel_TM_sf"/>
</dbReference>
<evidence type="ECO:0000256" key="3">
    <source>
        <dbReference type="ARBA" id="ARBA00022448"/>
    </source>
</evidence>
<evidence type="ECO:0000313" key="15">
    <source>
        <dbReference type="Proteomes" id="UP001189429"/>
    </source>
</evidence>
<evidence type="ECO:0000256" key="1">
    <source>
        <dbReference type="ARBA" id="ARBA00004141"/>
    </source>
</evidence>
<keyword evidence="15" id="KW-1185">Reference proteome</keyword>
<dbReference type="Pfam" id="PF02932">
    <property type="entry name" value="Neur_chan_memb"/>
    <property type="match status" value="1"/>
</dbReference>
<dbReference type="EMBL" id="CAUYUJ010015227">
    <property type="protein sequence ID" value="CAK0851335.1"/>
    <property type="molecule type" value="Genomic_DNA"/>
</dbReference>
<dbReference type="InterPro" id="IPR006029">
    <property type="entry name" value="Neurotrans-gated_channel_TM"/>
</dbReference>
<feature type="region of interest" description="Disordered" evidence="11">
    <location>
        <begin position="1"/>
        <end position="42"/>
    </location>
</feature>
<feature type="transmembrane region" description="Helical" evidence="12">
    <location>
        <begin position="560"/>
        <end position="580"/>
    </location>
</feature>
<evidence type="ECO:0000256" key="4">
    <source>
        <dbReference type="ARBA" id="ARBA00022475"/>
    </source>
</evidence>
<dbReference type="InterPro" id="IPR036734">
    <property type="entry name" value="Neur_chan_lig-bd_sf"/>
</dbReference>
<dbReference type="Proteomes" id="UP001189429">
    <property type="component" value="Unassembled WGS sequence"/>
</dbReference>
<evidence type="ECO:0000256" key="9">
    <source>
        <dbReference type="ARBA" id="ARBA00023136"/>
    </source>
</evidence>
<evidence type="ECO:0000256" key="8">
    <source>
        <dbReference type="ARBA" id="ARBA00023065"/>
    </source>
</evidence>
<keyword evidence="8" id="KW-0406">Ion transport</keyword>
<comment type="caution">
    <text evidence="14">The sequence shown here is derived from an EMBL/GenBank/DDBJ whole genome shotgun (WGS) entry which is preliminary data.</text>
</comment>
<keyword evidence="10" id="KW-0407">Ion channel</keyword>
<dbReference type="PRINTS" id="PR00253">
    <property type="entry name" value="GABAARECEPTR"/>
</dbReference>
<proteinExistence type="predicted"/>
<dbReference type="Gene3D" id="1.20.58.390">
    <property type="entry name" value="Neurotransmitter-gated ion-channel transmembrane domain"/>
    <property type="match status" value="1"/>
</dbReference>
<evidence type="ECO:0000256" key="5">
    <source>
        <dbReference type="ARBA" id="ARBA00022692"/>
    </source>
</evidence>
<dbReference type="InterPro" id="IPR011992">
    <property type="entry name" value="EF-hand-dom_pair"/>
</dbReference>
<comment type="subcellular location">
    <subcellularLocation>
        <location evidence="2">Cell membrane</location>
    </subcellularLocation>
    <subcellularLocation>
        <location evidence="1">Membrane</location>
        <topology evidence="1">Multi-pass membrane protein</topology>
    </subcellularLocation>
</comment>
<evidence type="ECO:0000256" key="7">
    <source>
        <dbReference type="ARBA" id="ARBA00022989"/>
    </source>
</evidence>
<dbReference type="InterPro" id="IPR006202">
    <property type="entry name" value="Neur_chan_lig-bd"/>
</dbReference>
<keyword evidence="4" id="KW-1003">Cell membrane</keyword>
<evidence type="ECO:0000313" key="14">
    <source>
        <dbReference type="EMBL" id="CAK0851335.1"/>
    </source>
</evidence>
<dbReference type="SUPFAM" id="SSF90112">
    <property type="entry name" value="Neurotransmitter-gated ion-channel transmembrane pore"/>
    <property type="match status" value="1"/>
</dbReference>
<dbReference type="InterPro" id="IPR038050">
    <property type="entry name" value="Neuro_actylchol_rec"/>
</dbReference>
<keyword evidence="5 12" id="KW-0812">Transmembrane</keyword>
<evidence type="ECO:0000256" key="2">
    <source>
        <dbReference type="ARBA" id="ARBA00004236"/>
    </source>
</evidence>
<dbReference type="SUPFAM" id="SSF47473">
    <property type="entry name" value="EF-hand"/>
    <property type="match status" value="1"/>
</dbReference>
<evidence type="ECO:0000256" key="10">
    <source>
        <dbReference type="ARBA" id="ARBA00023303"/>
    </source>
</evidence>
<feature type="transmembrane region" description="Helical" evidence="12">
    <location>
        <begin position="360"/>
        <end position="386"/>
    </location>
</feature>
<keyword evidence="9 12" id="KW-0472">Membrane</keyword>
<protein>
    <recommendedName>
        <fullName evidence="13">EF-hand domain-containing protein</fullName>
    </recommendedName>
</protein>
<gene>
    <name evidence="14" type="ORF">PCOR1329_LOCUS43500</name>
</gene>
<reference evidence="14" key="1">
    <citation type="submission" date="2023-10" db="EMBL/GenBank/DDBJ databases">
        <authorList>
            <person name="Chen Y."/>
            <person name="Shah S."/>
            <person name="Dougan E. K."/>
            <person name="Thang M."/>
            <person name="Chan C."/>
        </authorList>
    </citation>
    <scope>NUCLEOTIDE SEQUENCE [LARGE SCALE GENOMIC DNA]</scope>
</reference>
<dbReference type="PROSITE" id="PS50222">
    <property type="entry name" value="EF_HAND_2"/>
    <property type="match status" value="1"/>
</dbReference>
<evidence type="ECO:0000259" key="13">
    <source>
        <dbReference type="PROSITE" id="PS50222"/>
    </source>
</evidence>
<feature type="transmembrane region" description="Helical" evidence="12">
    <location>
        <begin position="330"/>
        <end position="348"/>
    </location>
</feature>
<dbReference type="PRINTS" id="PR00252">
    <property type="entry name" value="NRIONCHANNEL"/>
</dbReference>
<dbReference type="Gene3D" id="1.10.238.10">
    <property type="entry name" value="EF-hand"/>
    <property type="match status" value="1"/>
</dbReference>
<keyword evidence="3" id="KW-0813">Transport</keyword>
<evidence type="ECO:0000256" key="6">
    <source>
        <dbReference type="ARBA" id="ARBA00022729"/>
    </source>
</evidence>
<organism evidence="14 15">
    <name type="scientific">Prorocentrum cordatum</name>
    <dbReference type="NCBI Taxonomy" id="2364126"/>
    <lineage>
        <taxon>Eukaryota</taxon>
        <taxon>Sar</taxon>
        <taxon>Alveolata</taxon>
        <taxon>Dinophyceae</taxon>
        <taxon>Prorocentrales</taxon>
        <taxon>Prorocentraceae</taxon>
        <taxon>Prorocentrum</taxon>
    </lineage>
</organism>